<keyword evidence="2" id="KW-1185">Reference proteome</keyword>
<reference evidence="1 2" key="1">
    <citation type="journal article" date="2022" name="Plant J.">
        <title>Chromosome-level genome of Camellia lanceoleosa provides a valuable resource for understanding genome evolution and self-incompatibility.</title>
        <authorList>
            <person name="Gong W."/>
            <person name="Xiao S."/>
            <person name="Wang L."/>
            <person name="Liao Z."/>
            <person name="Chang Y."/>
            <person name="Mo W."/>
            <person name="Hu G."/>
            <person name="Li W."/>
            <person name="Zhao G."/>
            <person name="Zhu H."/>
            <person name="Hu X."/>
            <person name="Ji K."/>
            <person name="Xiang X."/>
            <person name="Song Q."/>
            <person name="Yuan D."/>
            <person name="Jin S."/>
            <person name="Zhang L."/>
        </authorList>
    </citation>
    <scope>NUCLEOTIDE SEQUENCE [LARGE SCALE GENOMIC DNA]</scope>
    <source>
        <strain evidence="1">SQ_2022a</strain>
    </source>
</reference>
<comment type="caution">
    <text evidence="1">The sequence shown here is derived from an EMBL/GenBank/DDBJ whole genome shotgun (WGS) entry which is preliminary data.</text>
</comment>
<dbReference type="EMBL" id="CM045764">
    <property type="protein sequence ID" value="KAI8007450.1"/>
    <property type="molecule type" value="Genomic_DNA"/>
</dbReference>
<name>A0ACC0H2S0_9ERIC</name>
<evidence type="ECO:0000313" key="1">
    <source>
        <dbReference type="EMBL" id="KAI8007450.1"/>
    </source>
</evidence>
<protein>
    <submittedName>
        <fullName evidence="1">DNA mismatch repair protein MLH3</fullName>
    </submittedName>
</protein>
<sequence>MNIEIKAWQVMELEESSKYLLRENQQLAESTSGLQSQIQNLEKSIASAHISTMQPMVLSGEMKTVTYLDTKQKLVLPEIGYQLLHNYADQIQNWGWLCNIRSLGSRSFKKNLNLLHRQSTVVTLNAVPCIVGVNLTDVDLLEFLQQLALLIQMDHQPYRHPFIGSLTPKHVEGESFFVGDYVLNFAYWFYYLGAVMFGDTLLPSECSLIVEELKQTSLCFQCAHGRPTTVPLVNLEALHKQIAKLGLWNGGSNELWHGLHQHEPSLERAAQRLSSARGTIDQELSKKVDCGAS</sequence>
<evidence type="ECO:0000313" key="2">
    <source>
        <dbReference type="Proteomes" id="UP001060215"/>
    </source>
</evidence>
<proteinExistence type="predicted"/>
<gene>
    <name evidence="1" type="ORF">LOK49_LG07G00746</name>
</gene>
<organism evidence="1 2">
    <name type="scientific">Camellia lanceoleosa</name>
    <dbReference type="NCBI Taxonomy" id="1840588"/>
    <lineage>
        <taxon>Eukaryota</taxon>
        <taxon>Viridiplantae</taxon>
        <taxon>Streptophyta</taxon>
        <taxon>Embryophyta</taxon>
        <taxon>Tracheophyta</taxon>
        <taxon>Spermatophyta</taxon>
        <taxon>Magnoliopsida</taxon>
        <taxon>eudicotyledons</taxon>
        <taxon>Gunneridae</taxon>
        <taxon>Pentapetalae</taxon>
        <taxon>asterids</taxon>
        <taxon>Ericales</taxon>
        <taxon>Theaceae</taxon>
        <taxon>Camellia</taxon>
    </lineage>
</organism>
<dbReference type="Proteomes" id="UP001060215">
    <property type="component" value="Chromosome 7"/>
</dbReference>
<accession>A0ACC0H2S0</accession>